<feature type="compositionally biased region" description="Basic and acidic residues" evidence="1">
    <location>
        <begin position="216"/>
        <end position="228"/>
    </location>
</feature>
<name>A0AA39FAJ2_9HYME</name>
<organism evidence="2 3">
    <name type="scientific">Microctonus aethiopoides</name>
    <dbReference type="NCBI Taxonomy" id="144406"/>
    <lineage>
        <taxon>Eukaryota</taxon>
        <taxon>Metazoa</taxon>
        <taxon>Ecdysozoa</taxon>
        <taxon>Arthropoda</taxon>
        <taxon>Hexapoda</taxon>
        <taxon>Insecta</taxon>
        <taxon>Pterygota</taxon>
        <taxon>Neoptera</taxon>
        <taxon>Endopterygota</taxon>
        <taxon>Hymenoptera</taxon>
        <taxon>Apocrita</taxon>
        <taxon>Ichneumonoidea</taxon>
        <taxon>Braconidae</taxon>
        <taxon>Euphorinae</taxon>
        <taxon>Microctonus</taxon>
    </lineage>
</organism>
<gene>
    <name evidence="2" type="ORF">PV328_004404</name>
</gene>
<feature type="region of interest" description="Disordered" evidence="1">
    <location>
        <begin position="1"/>
        <end position="44"/>
    </location>
</feature>
<feature type="compositionally biased region" description="Low complexity" evidence="1">
    <location>
        <begin position="199"/>
        <end position="215"/>
    </location>
</feature>
<comment type="caution">
    <text evidence="2">The sequence shown here is derived from an EMBL/GenBank/DDBJ whole genome shotgun (WGS) entry which is preliminary data.</text>
</comment>
<sequence>MLGNDNTNDARDQSQSPQNITSPNRNTSTPQPINLQNACQSSTSTNQRIEFDFPEWNDPASHITNQTRHIWNPAFNYSRSYINSQNEYNRTHHSRIHPYSSSFSSSSSSSSASATTSSFAYNRINHRCPYHRSYDYQLTETERSNIEAIARNFVSGQPYQNNNQISARQTLAYFARRIQERDNYLNQQLDDSLCTDFSSETSDQYSDLSSSMSSDYLDRSDGSESVDR</sequence>
<keyword evidence="3" id="KW-1185">Reference proteome</keyword>
<accession>A0AA39FAJ2</accession>
<protein>
    <submittedName>
        <fullName evidence="2">Uncharacterized protein</fullName>
    </submittedName>
</protein>
<evidence type="ECO:0000313" key="2">
    <source>
        <dbReference type="EMBL" id="KAK0165928.1"/>
    </source>
</evidence>
<reference evidence="2" key="1">
    <citation type="journal article" date="2023" name="bioRxiv">
        <title>Scaffold-level genome assemblies of two parasitoid biocontrol wasps reveal the parthenogenesis mechanism and an associated novel virus.</title>
        <authorList>
            <person name="Inwood S."/>
            <person name="Skelly J."/>
            <person name="Guhlin J."/>
            <person name="Harrop T."/>
            <person name="Goldson S."/>
            <person name="Dearden P."/>
        </authorList>
    </citation>
    <scope>NUCLEOTIDE SEQUENCE</scope>
    <source>
        <strain evidence="2">Irish</strain>
        <tissue evidence="2">Whole body</tissue>
    </source>
</reference>
<reference evidence="2" key="2">
    <citation type="submission" date="2023-03" db="EMBL/GenBank/DDBJ databases">
        <authorList>
            <person name="Inwood S.N."/>
            <person name="Skelly J.G."/>
            <person name="Guhlin J."/>
            <person name="Harrop T.W.R."/>
            <person name="Goldson S.G."/>
            <person name="Dearden P.K."/>
        </authorList>
    </citation>
    <scope>NUCLEOTIDE SEQUENCE</scope>
    <source>
        <strain evidence="2">Irish</strain>
        <tissue evidence="2">Whole body</tissue>
    </source>
</reference>
<dbReference type="Proteomes" id="UP001168990">
    <property type="component" value="Unassembled WGS sequence"/>
</dbReference>
<evidence type="ECO:0000256" key="1">
    <source>
        <dbReference type="SAM" id="MobiDB-lite"/>
    </source>
</evidence>
<evidence type="ECO:0000313" key="3">
    <source>
        <dbReference type="Proteomes" id="UP001168990"/>
    </source>
</evidence>
<dbReference type="EMBL" id="JAQQBS010001422">
    <property type="protein sequence ID" value="KAK0165928.1"/>
    <property type="molecule type" value="Genomic_DNA"/>
</dbReference>
<proteinExistence type="predicted"/>
<feature type="region of interest" description="Disordered" evidence="1">
    <location>
        <begin position="199"/>
        <end position="228"/>
    </location>
</feature>
<dbReference type="AlphaFoldDB" id="A0AA39FAJ2"/>